<dbReference type="Pfam" id="PF00040">
    <property type="entry name" value="fn2"/>
    <property type="match status" value="1"/>
</dbReference>
<evidence type="ECO:0000256" key="2">
    <source>
        <dbReference type="ARBA" id="ARBA00023157"/>
    </source>
</evidence>
<evidence type="ECO:0000256" key="3">
    <source>
        <dbReference type="PROSITE-ProRule" id="PRU00479"/>
    </source>
</evidence>
<dbReference type="InterPro" id="IPR036943">
    <property type="entry name" value="FN_type2_sf"/>
</dbReference>
<dbReference type="SUPFAM" id="SSF57440">
    <property type="entry name" value="Kringle-like"/>
    <property type="match status" value="1"/>
</dbReference>
<dbReference type="FunFam" id="2.10.10.10:FF:000001">
    <property type="entry name" value="Fibronectin 1a isoform 1"/>
    <property type="match status" value="1"/>
</dbReference>
<name>A0A3B5ABC9_9TELE</name>
<reference evidence="5" key="1">
    <citation type="submission" date="2023-09" db="UniProtKB">
        <authorList>
            <consortium name="Ensembl"/>
        </authorList>
    </citation>
    <scope>IDENTIFICATION</scope>
</reference>
<dbReference type="InterPro" id="IPR013806">
    <property type="entry name" value="Kringle-like"/>
</dbReference>
<organism evidence="5">
    <name type="scientific">Stegastes partitus</name>
    <name type="common">bicolor damselfish</name>
    <dbReference type="NCBI Taxonomy" id="144197"/>
    <lineage>
        <taxon>Eukaryota</taxon>
        <taxon>Metazoa</taxon>
        <taxon>Chordata</taxon>
        <taxon>Craniata</taxon>
        <taxon>Vertebrata</taxon>
        <taxon>Euteleostomi</taxon>
        <taxon>Actinopterygii</taxon>
        <taxon>Neopterygii</taxon>
        <taxon>Teleostei</taxon>
        <taxon>Neoteleostei</taxon>
        <taxon>Acanthomorphata</taxon>
        <taxon>Ovalentaria</taxon>
        <taxon>Pomacentridae</taxon>
        <taxon>Stegastes</taxon>
    </lineage>
</organism>
<sequence length="72" mass="8619">LSAWSLHVLPVQQYFTLEGNAFGKPCMFPFMYKQQWYSECTTVESQDQRLWCAVETKYENELWGYCPTNCEY</sequence>
<dbReference type="AlphaFoldDB" id="A0A3B5ABC9"/>
<dbReference type="STRING" id="144197.ENSSPAP00000018758"/>
<protein>
    <recommendedName>
        <fullName evidence="4">Fibronectin type-II domain-containing protein</fullName>
    </recommendedName>
</protein>
<dbReference type="CDD" id="cd00062">
    <property type="entry name" value="FN2"/>
    <property type="match status" value="1"/>
</dbReference>
<dbReference type="SMART" id="SM00059">
    <property type="entry name" value="FN2"/>
    <property type="match status" value="1"/>
</dbReference>
<comment type="caution">
    <text evidence="3">Lacks conserved residue(s) required for the propagation of feature annotation.</text>
</comment>
<feature type="disulfide bond" evidence="3">
    <location>
        <begin position="26"/>
        <end position="52"/>
    </location>
</feature>
<keyword evidence="2 3" id="KW-1015">Disulfide bond</keyword>
<dbReference type="Ensembl" id="ENSSPAT00000019040.1">
    <property type="protein sequence ID" value="ENSSPAP00000018758.1"/>
    <property type="gene ID" value="ENSSPAG00000014154.1"/>
</dbReference>
<evidence type="ECO:0000313" key="5">
    <source>
        <dbReference type="Ensembl" id="ENSSPAP00000018758.1"/>
    </source>
</evidence>
<dbReference type="Gene3D" id="2.10.10.10">
    <property type="entry name" value="Fibronectin, type II, collagen-binding"/>
    <property type="match status" value="1"/>
</dbReference>
<proteinExistence type="predicted"/>
<accession>A0A3B5ABC9</accession>
<dbReference type="GeneTree" id="ENSGT00940000177582"/>
<dbReference type="PROSITE" id="PS51092">
    <property type="entry name" value="FN2_2"/>
    <property type="match status" value="1"/>
</dbReference>
<feature type="domain" description="Fibronectin type-II" evidence="4">
    <location>
        <begin position="21"/>
        <end position="68"/>
    </location>
</feature>
<keyword evidence="1" id="KW-0677">Repeat</keyword>
<evidence type="ECO:0000259" key="4">
    <source>
        <dbReference type="PROSITE" id="PS51092"/>
    </source>
</evidence>
<evidence type="ECO:0000256" key="1">
    <source>
        <dbReference type="ARBA" id="ARBA00022737"/>
    </source>
</evidence>
<dbReference type="InterPro" id="IPR000562">
    <property type="entry name" value="FN_type2_dom"/>
</dbReference>